<organism evidence="1 2">
    <name type="scientific">Pseudomonas duriflava</name>
    <dbReference type="NCBI Taxonomy" id="459528"/>
    <lineage>
        <taxon>Bacteria</taxon>
        <taxon>Pseudomonadati</taxon>
        <taxon>Pseudomonadota</taxon>
        <taxon>Gammaproteobacteria</taxon>
        <taxon>Pseudomonadales</taxon>
        <taxon>Pseudomonadaceae</taxon>
        <taxon>Pseudomonas</taxon>
    </lineage>
</organism>
<keyword evidence="2" id="KW-1185">Reference proteome</keyword>
<proteinExistence type="predicted"/>
<evidence type="ECO:0000313" key="1">
    <source>
        <dbReference type="EMBL" id="TWI55586.1"/>
    </source>
</evidence>
<dbReference type="EMBL" id="VLKY01000004">
    <property type="protein sequence ID" value="TWI55586.1"/>
    <property type="molecule type" value="Genomic_DNA"/>
</dbReference>
<dbReference type="OrthoDB" id="9972527at2"/>
<evidence type="ECO:0000313" key="2">
    <source>
        <dbReference type="Proteomes" id="UP000316905"/>
    </source>
</evidence>
<name>A0A562QHR2_9PSED</name>
<gene>
    <name evidence="1" type="ORF">IQ22_01512</name>
</gene>
<sequence>MKAMADQAFWTEADKAGVQAEEDRCRALELERRYHLSVIKDLRHYVLALEKENERLRKAVKNT</sequence>
<accession>A0A562QHR2</accession>
<dbReference type="AlphaFoldDB" id="A0A562QHR2"/>
<reference evidence="1 2" key="1">
    <citation type="journal article" date="2015" name="Stand. Genomic Sci.">
        <title>Genomic Encyclopedia of Bacterial and Archaeal Type Strains, Phase III: the genomes of soil and plant-associated and newly described type strains.</title>
        <authorList>
            <person name="Whitman W.B."/>
            <person name="Woyke T."/>
            <person name="Klenk H.P."/>
            <person name="Zhou Y."/>
            <person name="Lilburn T.G."/>
            <person name="Beck B.J."/>
            <person name="De Vos P."/>
            <person name="Vandamme P."/>
            <person name="Eisen J.A."/>
            <person name="Garrity G."/>
            <person name="Hugenholtz P."/>
            <person name="Kyrpides N.C."/>
        </authorList>
    </citation>
    <scope>NUCLEOTIDE SEQUENCE [LARGE SCALE GENOMIC DNA]</scope>
    <source>
        <strain evidence="1 2">CGMCC 1.6858</strain>
    </source>
</reference>
<protein>
    <submittedName>
        <fullName evidence="1">Uncharacterized protein</fullName>
    </submittedName>
</protein>
<dbReference type="RefSeq" id="WP_145140335.1">
    <property type="nucleotide sequence ID" value="NZ_VLKY01000004.1"/>
</dbReference>
<dbReference type="Proteomes" id="UP000316905">
    <property type="component" value="Unassembled WGS sequence"/>
</dbReference>
<comment type="caution">
    <text evidence="1">The sequence shown here is derived from an EMBL/GenBank/DDBJ whole genome shotgun (WGS) entry which is preliminary data.</text>
</comment>